<proteinExistence type="predicted"/>
<dbReference type="PROSITE" id="PS51257">
    <property type="entry name" value="PROKAR_LIPOPROTEIN"/>
    <property type="match status" value="1"/>
</dbReference>
<dbReference type="EMBL" id="JRNR01000004">
    <property type="protein sequence ID" value="KGF50342.1"/>
    <property type="molecule type" value="Genomic_DNA"/>
</dbReference>
<dbReference type="RefSeq" id="WP_036882186.1">
    <property type="nucleotide sequence ID" value="NZ_JRNR01000004.1"/>
</dbReference>
<protein>
    <recommendedName>
        <fullName evidence="4">BIG2 domain-containing protein</fullName>
    </recommendedName>
</protein>
<evidence type="ECO:0000256" key="1">
    <source>
        <dbReference type="SAM" id="SignalP"/>
    </source>
</evidence>
<dbReference type="AlphaFoldDB" id="A0A096C5Y8"/>
<feature type="chain" id="PRO_5001925205" description="BIG2 domain-containing protein" evidence="1">
    <location>
        <begin position="20"/>
        <end position="227"/>
    </location>
</feature>
<feature type="signal peptide" evidence="1">
    <location>
        <begin position="1"/>
        <end position="19"/>
    </location>
</feature>
<evidence type="ECO:0008006" key="4">
    <source>
        <dbReference type="Google" id="ProtNLM"/>
    </source>
</evidence>
<keyword evidence="1" id="KW-0732">Signal</keyword>
<evidence type="ECO:0000313" key="2">
    <source>
        <dbReference type="EMBL" id="KGF50342.1"/>
    </source>
</evidence>
<gene>
    <name evidence="2" type="ORF">HMPREF0654_01275</name>
</gene>
<dbReference type="Proteomes" id="UP000029538">
    <property type="component" value="Unassembled WGS sequence"/>
</dbReference>
<accession>A0A096C5Y8</accession>
<comment type="caution">
    <text evidence="2">The sequence shown here is derived from an EMBL/GenBank/DDBJ whole genome shotgun (WGS) entry which is preliminary data.</text>
</comment>
<evidence type="ECO:0000313" key="3">
    <source>
        <dbReference type="Proteomes" id="UP000029538"/>
    </source>
</evidence>
<name>A0A096C5Y8_9BACT</name>
<sequence>MKKYLSIMFIAVIAMVAFSACSKDENNDSLNVKDKISIKVGEKCQITANGDIDLYSSDDFVAPAFKGGYIQGFHVGKAIITVKKGTSTAMCEVNVEPVYNTFREPVLYWGANSATIKNTESWLFVNSYNKNGKEFLQFKNQQENNQNVVYCFKNGNLVMVVLKLPYYYWQDLNDFMSERYQIGKHNNFDAQYVHMRGGIGKENIDFIVTTELKNYVEITYISSEINN</sequence>
<reference evidence="2 3" key="1">
    <citation type="submission" date="2014-07" db="EMBL/GenBank/DDBJ databases">
        <authorList>
            <person name="McCorrison J."/>
            <person name="Sanka R."/>
            <person name="Torralba M."/>
            <person name="Gillis M."/>
            <person name="Haft D.H."/>
            <person name="Methe B."/>
            <person name="Sutton G."/>
            <person name="Nelson K.E."/>
        </authorList>
    </citation>
    <scope>NUCLEOTIDE SEQUENCE [LARGE SCALE GENOMIC DNA]</scope>
    <source>
        <strain evidence="2 3">DNF00882</strain>
    </source>
</reference>
<organism evidence="2 3">
    <name type="scientific">Prevotella disiens DNF00882</name>
    <dbReference type="NCBI Taxonomy" id="1401075"/>
    <lineage>
        <taxon>Bacteria</taxon>
        <taxon>Pseudomonadati</taxon>
        <taxon>Bacteroidota</taxon>
        <taxon>Bacteroidia</taxon>
        <taxon>Bacteroidales</taxon>
        <taxon>Prevotellaceae</taxon>
        <taxon>Prevotella</taxon>
    </lineage>
</organism>